<feature type="transmembrane region" description="Helical" evidence="6">
    <location>
        <begin position="293"/>
        <end position="315"/>
    </location>
</feature>
<dbReference type="InterPro" id="IPR050250">
    <property type="entry name" value="Macrolide_Exporter_MacB"/>
</dbReference>
<keyword evidence="4 6" id="KW-1133">Transmembrane helix</keyword>
<proteinExistence type="predicted"/>
<evidence type="ECO:0000259" key="7">
    <source>
        <dbReference type="Pfam" id="PF02687"/>
    </source>
</evidence>
<feature type="transmembrane region" description="Helical" evidence="6">
    <location>
        <begin position="21"/>
        <end position="42"/>
    </location>
</feature>
<dbReference type="GO" id="GO:0005886">
    <property type="term" value="C:plasma membrane"/>
    <property type="evidence" value="ECO:0007669"/>
    <property type="project" value="UniProtKB-SubCell"/>
</dbReference>
<feature type="domain" description="ABC3 transporter permease C-terminal" evidence="7">
    <location>
        <begin position="686"/>
        <end position="798"/>
    </location>
</feature>
<evidence type="ECO:0000256" key="3">
    <source>
        <dbReference type="ARBA" id="ARBA00022692"/>
    </source>
</evidence>
<dbReference type="Proteomes" id="UP000514509">
    <property type="component" value="Chromosome"/>
</dbReference>
<sequence>MFQNFFKIAIRNLLRRKAFSAINIFGLALGMATCLVITLFVANEWNYDRFNQKADRMVRVIFKGSIQGEKMAEAHVMPPVAQTLLADYPEVQEATRLRNYGSPRVIYQNKSFRENAFAFVDSNFFEVFTLPFVQGDPKTALAEPNTIVISEEVAHKYFGKANPMGKILFFKDYNTSLKVTGVMAKVPANAHFQFDIFASMASFPDAKAPSWLVSEFYTYLVLPKGYDYKQLEAKLPQVVEKYMGPQILQSMGVSLAQFRQAGNDLGLFLQPLTDIHLRSHLMGELKPSGNLQYVYIFGAIAVFMLLIAGINFMNLSTAGASKRAKEVGIRKVLGSVKKELVQQFLTESVLLTAISLIIAIGIVYFSLPIFNNLAGTQLTLNFISSPWLMPGLLLFGLLVGILAGSYPAFFLSSFRPVAVLKGRFATGKNSLSLRSGLVVFQFFISIALMIGTTVVYQQLRYIQNKELGYTKDQVLLIPDLYLLGKKAEVFQQQIQQDSRVKCVSMSGYLPAGPSYNNNFMVSPEDNPAQFMKALRYEVDERYIPTLGMQVIAGRNFSKEFATDSTGIILNETAAKALGWTNNPLGQKVTHSDNEGKKVTYRVIGIVKDFHFKSLHEPISPLAMTLGNNSGTLIVKVKTQDIAGLLATAKNNWNQLTAEEPLNYAFLDERFHQTYQAEQKIGQVLGIFAGLTIFVACLGLFGLATFTAEQRTKEIGIRKVLGASVTNIIGLLSKDFLKLVLLANLIAWPLAGWLMHRWLQDFAYRINLGWWVFALAGVMALVIALFTVSFQAIKAAVANPVNSLRNE</sequence>
<organism evidence="9 10">
    <name type="scientific">Adhaeribacter radiodurans</name>
    <dbReference type="NCBI Taxonomy" id="2745197"/>
    <lineage>
        <taxon>Bacteria</taxon>
        <taxon>Pseudomonadati</taxon>
        <taxon>Bacteroidota</taxon>
        <taxon>Cytophagia</taxon>
        <taxon>Cytophagales</taxon>
        <taxon>Hymenobacteraceae</taxon>
        <taxon>Adhaeribacter</taxon>
    </lineage>
</organism>
<evidence type="ECO:0000256" key="5">
    <source>
        <dbReference type="ARBA" id="ARBA00023136"/>
    </source>
</evidence>
<reference evidence="9 10" key="2">
    <citation type="submission" date="2020-08" db="EMBL/GenBank/DDBJ databases">
        <title>Adhaeribacter dokdonensis sp. nov., isolated from the rhizosphere of Elymus tsukushiensis, a plant native to the Dokdo Islands, Republic of Korea.</title>
        <authorList>
            <person name="Ghim S.Y."/>
        </authorList>
    </citation>
    <scope>NUCLEOTIDE SEQUENCE [LARGE SCALE GENOMIC DNA]</scope>
    <source>
        <strain evidence="9 10">KUDC8001</strain>
    </source>
</reference>
<dbReference type="PANTHER" id="PTHR30572">
    <property type="entry name" value="MEMBRANE COMPONENT OF TRANSPORTER-RELATED"/>
    <property type="match status" value="1"/>
</dbReference>
<dbReference type="PANTHER" id="PTHR30572:SF18">
    <property type="entry name" value="ABC-TYPE MACROLIDE FAMILY EXPORT SYSTEM PERMEASE COMPONENT 2"/>
    <property type="match status" value="1"/>
</dbReference>
<dbReference type="EMBL" id="CP055153">
    <property type="protein sequence ID" value="QMU26725.1"/>
    <property type="molecule type" value="Genomic_DNA"/>
</dbReference>
<keyword evidence="5 6" id="KW-0472">Membrane</keyword>
<evidence type="ECO:0000313" key="10">
    <source>
        <dbReference type="Proteomes" id="UP000514509"/>
    </source>
</evidence>
<feature type="transmembrane region" description="Helical" evidence="6">
    <location>
        <begin position="387"/>
        <end position="411"/>
    </location>
</feature>
<dbReference type="GO" id="GO:0022857">
    <property type="term" value="F:transmembrane transporter activity"/>
    <property type="evidence" value="ECO:0007669"/>
    <property type="project" value="TreeGrafter"/>
</dbReference>
<keyword evidence="10" id="KW-1185">Reference proteome</keyword>
<dbReference type="InterPro" id="IPR025857">
    <property type="entry name" value="MacB_PCD"/>
</dbReference>
<dbReference type="InterPro" id="IPR003838">
    <property type="entry name" value="ABC3_permease_C"/>
</dbReference>
<feature type="transmembrane region" description="Helical" evidence="6">
    <location>
        <begin position="683"/>
        <end position="707"/>
    </location>
</feature>
<feature type="transmembrane region" description="Helical" evidence="6">
    <location>
        <begin position="767"/>
        <end position="787"/>
    </location>
</feature>
<dbReference type="Pfam" id="PF02687">
    <property type="entry name" value="FtsX"/>
    <property type="match status" value="2"/>
</dbReference>
<feature type="domain" description="MacB-like periplasmic core" evidence="8">
    <location>
        <begin position="529"/>
        <end position="609"/>
    </location>
</feature>
<protein>
    <submittedName>
        <fullName evidence="9">ABC transporter permease</fullName>
    </submittedName>
</protein>
<dbReference type="RefSeq" id="WP_182413929.1">
    <property type="nucleotide sequence ID" value="NZ_CP055153.1"/>
</dbReference>
<evidence type="ECO:0000256" key="6">
    <source>
        <dbReference type="SAM" id="Phobius"/>
    </source>
</evidence>
<feature type="transmembrane region" description="Helical" evidence="6">
    <location>
        <begin position="735"/>
        <end position="755"/>
    </location>
</feature>
<evidence type="ECO:0000256" key="4">
    <source>
        <dbReference type="ARBA" id="ARBA00022989"/>
    </source>
</evidence>
<dbReference type="Pfam" id="PF12704">
    <property type="entry name" value="MacB_PCD"/>
    <property type="match status" value="2"/>
</dbReference>
<keyword evidence="2" id="KW-1003">Cell membrane</keyword>
<feature type="domain" description="MacB-like periplasmic core" evidence="8">
    <location>
        <begin position="20"/>
        <end position="237"/>
    </location>
</feature>
<name>A0A7L7L2B2_9BACT</name>
<evidence type="ECO:0000256" key="1">
    <source>
        <dbReference type="ARBA" id="ARBA00004651"/>
    </source>
</evidence>
<reference evidence="9 10" key="1">
    <citation type="submission" date="2020-06" db="EMBL/GenBank/DDBJ databases">
        <authorList>
            <person name="Hwang Y.J."/>
        </authorList>
    </citation>
    <scope>NUCLEOTIDE SEQUENCE [LARGE SCALE GENOMIC DNA]</scope>
    <source>
        <strain evidence="9 10">KUDC8001</strain>
    </source>
</reference>
<dbReference type="AlphaFoldDB" id="A0A7L7L2B2"/>
<dbReference type="KEGG" id="add:HUW48_01160"/>
<evidence type="ECO:0000313" key="9">
    <source>
        <dbReference type="EMBL" id="QMU26725.1"/>
    </source>
</evidence>
<gene>
    <name evidence="9" type="ORF">HUW48_01160</name>
</gene>
<evidence type="ECO:0000259" key="8">
    <source>
        <dbReference type="Pfam" id="PF12704"/>
    </source>
</evidence>
<feature type="transmembrane region" description="Helical" evidence="6">
    <location>
        <begin position="431"/>
        <end position="456"/>
    </location>
</feature>
<keyword evidence="3 6" id="KW-0812">Transmembrane</keyword>
<evidence type="ECO:0000256" key="2">
    <source>
        <dbReference type="ARBA" id="ARBA00022475"/>
    </source>
</evidence>
<comment type="subcellular location">
    <subcellularLocation>
        <location evidence="1">Cell membrane</location>
        <topology evidence="1">Multi-pass membrane protein</topology>
    </subcellularLocation>
</comment>
<feature type="domain" description="ABC3 transporter permease C-terminal" evidence="7">
    <location>
        <begin position="299"/>
        <end position="413"/>
    </location>
</feature>
<feature type="transmembrane region" description="Helical" evidence="6">
    <location>
        <begin position="344"/>
        <end position="367"/>
    </location>
</feature>
<accession>A0A7L7L2B2</accession>